<keyword evidence="3" id="KW-1185">Reference proteome</keyword>
<dbReference type="OrthoDB" id="9781189at2"/>
<evidence type="ECO:0000259" key="1">
    <source>
        <dbReference type="SMART" id="SM00849"/>
    </source>
</evidence>
<sequence>MKLTLLGCGTSSGVPRIGNDWGRCDPSESRNRRTRCAALVESSGTRVLIDTGPDMREQLNAANVGRVDAVIWTHDHADHTHGIDDLRQLAQSLGRPVPCYARPATAAVLAARFTYVFEGGGGYRPVATLAPLPDELTIGDVTISTVDQPHGEITSAGLIFAHHGKRIAYSTDFHALTDEMTQAFDSAEIWILDALRRHPHPSHNHLSLALEHIERVRPGRAVLIHMDNSMDYRTLNAELPTGVELGYDGMVLLP</sequence>
<dbReference type="AlphaFoldDB" id="A0A2A4B5W3"/>
<dbReference type="Pfam" id="PF12706">
    <property type="entry name" value="Lactamase_B_2"/>
    <property type="match status" value="1"/>
</dbReference>
<protein>
    <submittedName>
        <fullName evidence="2">MBL fold metallo-hydrolase</fullName>
    </submittedName>
</protein>
<gene>
    <name evidence="2" type="ORF">COC42_00975</name>
</gene>
<dbReference type="Proteomes" id="UP000218366">
    <property type="component" value="Unassembled WGS sequence"/>
</dbReference>
<dbReference type="GO" id="GO:0016787">
    <property type="term" value="F:hydrolase activity"/>
    <property type="evidence" value="ECO:0007669"/>
    <property type="project" value="UniProtKB-KW"/>
</dbReference>
<comment type="caution">
    <text evidence="2">The sequence shown here is derived from an EMBL/GenBank/DDBJ whole genome shotgun (WGS) entry which is preliminary data.</text>
</comment>
<organism evidence="2 3">
    <name type="scientific">Sphingomonas spermidinifaciens</name>
    <dbReference type="NCBI Taxonomy" id="1141889"/>
    <lineage>
        <taxon>Bacteria</taxon>
        <taxon>Pseudomonadati</taxon>
        <taxon>Pseudomonadota</taxon>
        <taxon>Alphaproteobacteria</taxon>
        <taxon>Sphingomonadales</taxon>
        <taxon>Sphingomonadaceae</taxon>
        <taxon>Sphingomonas</taxon>
    </lineage>
</organism>
<dbReference type="PANTHER" id="PTHR42663:SF6">
    <property type="entry name" value="HYDROLASE C777.06C-RELATED"/>
    <property type="match status" value="1"/>
</dbReference>
<evidence type="ECO:0000313" key="3">
    <source>
        <dbReference type="Proteomes" id="UP000218366"/>
    </source>
</evidence>
<dbReference type="SUPFAM" id="SSF56281">
    <property type="entry name" value="Metallo-hydrolase/oxidoreductase"/>
    <property type="match status" value="1"/>
</dbReference>
<dbReference type="EMBL" id="NWMW01000001">
    <property type="protein sequence ID" value="PCD03034.1"/>
    <property type="molecule type" value="Genomic_DNA"/>
</dbReference>
<reference evidence="2 3" key="1">
    <citation type="submission" date="2017-09" db="EMBL/GenBank/DDBJ databases">
        <title>Sphingomonas spermidinifaciens 9NM-10, whole genome shotgun sequence.</title>
        <authorList>
            <person name="Feng G."/>
            <person name="Zhu H."/>
        </authorList>
    </citation>
    <scope>NUCLEOTIDE SEQUENCE [LARGE SCALE GENOMIC DNA]</scope>
    <source>
        <strain evidence="2 3">9NM-10</strain>
    </source>
</reference>
<dbReference type="CDD" id="cd16279">
    <property type="entry name" value="metallo-hydrolase-like_MBL-fold"/>
    <property type="match status" value="1"/>
</dbReference>
<name>A0A2A4B5W3_9SPHN</name>
<keyword evidence="2" id="KW-0378">Hydrolase</keyword>
<feature type="domain" description="Metallo-beta-lactamase" evidence="1">
    <location>
        <begin position="34"/>
        <end position="203"/>
    </location>
</feature>
<dbReference type="PANTHER" id="PTHR42663">
    <property type="entry name" value="HYDROLASE C777.06C-RELATED-RELATED"/>
    <property type="match status" value="1"/>
</dbReference>
<dbReference type="RefSeq" id="WP_096341433.1">
    <property type="nucleotide sequence ID" value="NZ_NWMW01000001.1"/>
</dbReference>
<dbReference type="SMART" id="SM00849">
    <property type="entry name" value="Lactamase_B"/>
    <property type="match status" value="1"/>
</dbReference>
<dbReference type="InterPro" id="IPR036866">
    <property type="entry name" value="RibonucZ/Hydroxyglut_hydro"/>
</dbReference>
<evidence type="ECO:0000313" key="2">
    <source>
        <dbReference type="EMBL" id="PCD03034.1"/>
    </source>
</evidence>
<dbReference type="Gene3D" id="3.60.15.10">
    <property type="entry name" value="Ribonuclease Z/Hydroxyacylglutathione hydrolase-like"/>
    <property type="match status" value="1"/>
</dbReference>
<proteinExistence type="predicted"/>
<accession>A0A2A4B5W3</accession>
<dbReference type="InterPro" id="IPR001279">
    <property type="entry name" value="Metallo-B-lactamas"/>
</dbReference>